<keyword evidence="5 8" id="KW-0663">Pyridoxal phosphate</keyword>
<comment type="cofactor">
    <cofactor evidence="1 7">
        <name>pyridoxal 5'-phosphate</name>
        <dbReference type="ChEBI" id="CHEBI:597326"/>
    </cofactor>
</comment>
<reference evidence="10 11" key="1">
    <citation type="journal article" date="2011" name="BMC Genomics">
        <title>Genomic insights into an obligate epibiotic bacterial predator: Micavibrio aeruginosavorus ARL-13.</title>
        <authorList>
            <person name="Wang Z."/>
            <person name="Kadouri D."/>
            <person name="Wu M."/>
        </authorList>
    </citation>
    <scope>NUCLEOTIDE SEQUENCE [LARGE SCALE GENOMIC DNA]</scope>
    <source>
        <strain evidence="10 11">ARL-13</strain>
    </source>
</reference>
<evidence type="ECO:0000256" key="7">
    <source>
        <dbReference type="RuleBase" id="RU004504"/>
    </source>
</evidence>
<dbReference type="InterPro" id="IPR015422">
    <property type="entry name" value="PyrdxlP-dep_Trfase_small"/>
</dbReference>
<dbReference type="InterPro" id="IPR015421">
    <property type="entry name" value="PyrdxlP-dep_Trfase_major"/>
</dbReference>
<dbReference type="NCBIfam" id="TIGR01979">
    <property type="entry name" value="sufS"/>
    <property type="match status" value="1"/>
</dbReference>
<evidence type="ECO:0000313" key="11">
    <source>
        <dbReference type="Proteomes" id="UP000009286"/>
    </source>
</evidence>
<comment type="catalytic activity">
    <reaction evidence="6 8">
        <text>(sulfur carrier)-H + L-cysteine = (sulfur carrier)-SH + L-alanine</text>
        <dbReference type="Rhea" id="RHEA:43892"/>
        <dbReference type="Rhea" id="RHEA-COMP:14737"/>
        <dbReference type="Rhea" id="RHEA-COMP:14739"/>
        <dbReference type="ChEBI" id="CHEBI:29917"/>
        <dbReference type="ChEBI" id="CHEBI:35235"/>
        <dbReference type="ChEBI" id="CHEBI:57972"/>
        <dbReference type="ChEBI" id="CHEBI:64428"/>
        <dbReference type="EC" id="2.8.1.7"/>
    </reaction>
</comment>
<dbReference type="RefSeq" id="WP_014102636.1">
    <property type="nucleotide sequence ID" value="NC_016026.1"/>
</dbReference>
<dbReference type="Gene3D" id="3.40.640.10">
    <property type="entry name" value="Type I PLP-dependent aspartate aminotransferase-like (Major domain)"/>
    <property type="match status" value="1"/>
</dbReference>
<dbReference type="Pfam" id="PF00266">
    <property type="entry name" value="Aminotran_5"/>
    <property type="match status" value="1"/>
</dbReference>
<dbReference type="GO" id="GO:0030170">
    <property type="term" value="F:pyridoxal phosphate binding"/>
    <property type="evidence" value="ECO:0007669"/>
    <property type="project" value="UniProtKB-UniRule"/>
</dbReference>
<dbReference type="PROSITE" id="PS00595">
    <property type="entry name" value="AA_TRANSFER_CLASS_5"/>
    <property type="match status" value="1"/>
</dbReference>
<name>G2KN80_MICAA</name>
<evidence type="ECO:0000256" key="5">
    <source>
        <dbReference type="ARBA" id="ARBA00022898"/>
    </source>
</evidence>
<evidence type="ECO:0000256" key="2">
    <source>
        <dbReference type="ARBA" id="ARBA00010447"/>
    </source>
</evidence>
<accession>G2KN80</accession>
<protein>
    <recommendedName>
        <fullName evidence="3 8">Cysteine desulfurase</fullName>
        <ecNumber evidence="3 8">2.8.1.7</ecNumber>
    </recommendedName>
</protein>
<dbReference type="PANTHER" id="PTHR43586">
    <property type="entry name" value="CYSTEINE DESULFURASE"/>
    <property type="match status" value="1"/>
</dbReference>
<dbReference type="GO" id="GO:0006534">
    <property type="term" value="P:cysteine metabolic process"/>
    <property type="evidence" value="ECO:0007669"/>
    <property type="project" value="UniProtKB-UniRule"/>
</dbReference>
<dbReference type="InterPro" id="IPR015424">
    <property type="entry name" value="PyrdxlP-dep_Trfase"/>
</dbReference>
<keyword evidence="10" id="KW-0456">Lyase</keyword>
<proteinExistence type="inferred from homology"/>
<organism evidence="10 11">
    <name type="scientific">Micavibrio aeruginosavorus (strain ARL-13)</name>
    <dbReference type="NCBI Taxonomy" id="856793"/>
    <lineage>
        <taxon>Bacteria</taxon>
        <taxon>Pseudomonadati</taxon>
        <taxon>Bdellovibrionota</taxon>
        <taxon>Bdellovibrionia</taxon>
        <taxon>Bdellovibrionales</taxon>
        <taxon>Pseudobdellovibrionaceae</taxon>
        <taxon>Micavibrio</taxon>
    </lineage>
</organism>
<comment type="similarity">
    <text evidence="2 8">Belongs to the class-V pyridoxal-phosphate-dependent aminotransferase family. Csd subfamily.</text>
</comment>
<dbReference type="eggNOG" id="COG0520">
    <property type="taxonomic scope" value="Bacteria"/>
</dbReference>
<dbReference type="STRING" id="856793.MICA_1085"/>
<dbReference type="InterPro" id="IPR020578">
    <property type="entry name" value="Aminotrans_V_PyrdxlP_BS"/>
</dbReference>
<dbReference type="PANTHER" id="PTHR43586:SF8">
    <property type="entry name" value="CYSTEINE DESULFURASE 1, CHLOROPLASTIC"/>
    <property type="match status" value="1"/>
</dbReference>
<evidence type="ECO:0000256" key="1">
    <source>
        <dbReference type="ARBA" id="ARBA00001933"/>
    </source>
</evidence>
<dbReference type="InterPro" id="IPR010970">
    <property type="entry name" value="Cys_dSase_SufS"/>
</dbReference>
<dbReference type="HOGENOM" id="CLU_003433_2_5_5"/>
<dbReference type="EMBL" id="CP002382">
    <property type="protein sequence ID" value="AEP09413.1"/>
    <property type="molecule type" value="Genomic_DNA"/>
</dbReference>
<evidence type="ECO:0000256" key="8">
    <source>
        <dbReference type="RuleBase" id="RU004506"/>
    </source>
</evidence>
<feature type="domain" description="Aminotransferase class V" evidence="9">
    <location>
        <begin position="34"/>
        <end position="401"/>
    </location>
</feature>
<evidence type="ECO:0000259" key="9">
    <source>
        <dbReference type="Pfam" id="PF00266"/>
    </source>
</evidence>
<dbReference type="GO" id="GO:0031071">
    <property type="term" value="F:cysteine desulfurase activity"/>
    <property type="evidence" value="ECO:0007669"/>
    <property type="project" value="UniProtKB-UniRule"/>
</dbReference>
<keyword evidence="4 8" id="KW-0808">Transferase</keyword>
<gene>
    <name evidence="10" type="primary">sufS</name>
    <name evidence="10" type="ordered locus">MICA_1085</name>
</gene>
<dbReference type="SUPFAM" id="SSF53383">
    <property type="entry name" value="PLP-dependent transferases"/>
    <property type="match status" value="1"/>
</dbReference>
<comment type="function">
    <text evidence="8">Catalyzes the removal of elemental sulfur and selenium atoms from L-cysteine, L-cystine, L-selenocysteine, and L-selenocystine to produce L-alanine.</text>
</comment>
<evidence type="ECO:0000313" key="10">
    <source>
        <dbReference type="EMBL" id="AEP09413.1"/>
    </source>
</evidence>
<dbReference type="Proteomes" id="UP000009286">
    <property type="component" value="Chromosome"/>
</dbReference>
<evidence type="ECO:0000256" key="4">
    <source>
        <dbReference type="ARBA" id="ARBA00022679"/>
    </source>
</evidence>
<dbReference type="OrthoDB" id="9804366at2"/>
<dbReference type="CDD" id="cd06453">
    <property type="entry name" value="SufS_like"/>
    <property type="match status" value="1"/>
</dbReference>
<evidence type="ECO:0000256" key="6">
    <source>
        <dbReference type="ARBA" id="ARBA00050776"/>
    </source>
</evidence>
<dbReference type="KEGG" id="mai:MICA_1085"/>
<dbReference type="GO" id="GO:0016829">
    <property type="term" value="F:lyase activity"/>
    <property type="evidence" value="ECO:0007669"/>
    <property type="project" value="UniProtKB-KW"/>
</dbReference>
<dbReference type="EC" id="2.8.1.7" evidence="3 8"/>
<dbReference type="AlphaFoldDB" id="G2KN80"/>
<evidence type="ECO:0000256" key="3">
    <source>
        <dbReference type="ARBA" id="ARBA00012239"/>
    </source>
</evidence>
<keyword evidence="11" id="KW-1185">Reference proteome</keyword>
<sequence>MAGVVKMPSQNDFARYRDDFPVLARPMNGQKLAYMDTASSAQKPRAVIDALREALDRDYANIHRGLYALSQTTTQKFEATRRKVADFIGASSENEIVFTRNTTEAINLVAQSWGRTNLKAGDEIIISGMEHHANIVPWQLLHDQIGIVLKIIPVLPNGTLDMDAFDGLLSDRTRFVSIVHVSNALGTINPVETIIRKAKAYNADILVLVDGSQSVTHMPVNVLGLGCDFFAFTGHKLYGPTGVGVLYGRAALLNAMPPYQGGGDMIETVSFAQTTYKPAPARFEAGTPAIAEVIALGAAIDYVAAIGMDNIAAHEGMLLASLVEQLETVPGLTFYGTGPDKAGIVSFTADWGHPSDIAMILDQCGVAVRTGHHCCMPLMQGFGVEGTVRASLGLYSNVDDIISLMNGVTKAHKLLGA</sequence>
<dbReference type="Gene3D" id="3.90.1150.10">
    <property type="entry name" value="Aspartate Aminotransferase, domain 1"/>
    <property type="match status" value="1"/>
</dbReference>
<dbReference type="InterPro" id="IPR000192">
    <property type="entry name" value="Aminotrans_V_dom"/>
</dbReference>